<keyword evidence="2" id="KW-0732">Signal</keyword>
<feature type="compositionally biased region" description="Gly residues" evidence="1">
    <location>
        <begin position="146"/>
        <end position="168"/>
    </location>
</feature>
<evidence type="ECO:0000256" key="2">
    <source>
        <dbReference type="SAM" id="SignalP"/>
    </source>
</evidence>
<feature type="compositionally biased region" description="Acidic residues" evidence="1">
    <location>
        <begin position="172"/>
        <end position="183"/>
    </location>
</feature>
<evidence type="ECO:0000313" key="3">
    <source>
        <dbReference type="EMBL" id="MDL5376922.1"/>
    </source>
</evidence>
<sequence>MKTSKLAIALAGLLAVSGTGVYAATNDTTTTDGTETTTQCERGERGERGMFGDRAAEQAALLEALGLTEDEVDAAREEGQSLPELAEEKGITIEQFIEAIITSHEAKLEAAIESGDLTQDEADTILADHEERFADVTSYDDLGDMRGFGGGRHGGGGGHGPHHGGQFGGPNQDEDTPASDDNVDNQSTNSL</sequence>
<dbReference type="EMBL" id="JASWER010000005">
    <property type="protein sequence ID" value="MDL5376922.1"/>
    <property type="molecule type" value="Genomic_DNA"/>
</dbReference>
<proteinExistence type="predicted"/>
<keyword evidence="4" id="KW-1185">Reference proteome</keyword>
<dbReference type="Proteomes" id="UP001230807">
    <property type="component" value="Unassembled WGS sequence"/>
</dbReference>
<name>A0ABT7MP07_9BACL</name>
<evidence type="ECO:0000313" key="4">
    <source>
        <dbReference type="Proteomes" id="UP001230807"/>
    </source>
</evidence>
<protein>
    <submittedName>
        <fullName evidence="3">Uncharacterized protein</fullName>
    </submittedName>
</protein>
<organism evidence="3 4">
    <name type="scientific">Exiguobacterium mexicanum</name>
    <dbReference type="NCBI Taxonomy" id="340146"/>
    <lineage>
        <taxon>Bacteria</taxon>
        <taxon>Bacillati</taxon>
        <taxon>Bacillota</taxon>
        <taxon>Bacilli</taxon>
        <taxon>Bacillales</taxon>
        <taxon>Bacillales Family XII. Incertae Sedis</taxon>
        <taxon>Exiguobacterium</taxon>
    </lineage>
</organism>
<dbReference type="RefSeq" id="WP_214833005.1">
    <property type="nucleotide sequence ID" value="NZ_CP183077.1"/>
</dbReference>
<reference evidence="3 4" key="1">
    <citation type="submission" date="2023-06" db="EMBL/GenBank/DDBJ databases">
        <title>Influencing factors and mechanism of Cr(VI) reduction by facultative anaerobic Exiguobacterium sp. PY14.</title>
        <authorList>
            <person name="Zou L."/>
        </authorList>
    </citation>
    <scope>NUCLEOTIDE SEQUENCE [LARGE SCALE GENOMIC DNA]</scope>
    <source>
        <strain evidence="3 4">PY14</strain>
    </source>
</reference>
<accession>A0ABT7MP07</accession>
<feature type="chain" id="PRO_5047256596" evidence="2">
    <location>
        <begin position="24"/>
        <end position="191"/>
    </location>
</feature>
<gene>
    <name evidence="3" type="ORF">QR695_07860</name>
</gene>
<comment type="caution">
    <text evidence="3">The sequence shown here is derived from an EMBL/GenBank/DDBJ whole genome shotgun (WGS) entry which is preliminary data.</text>
</comment>
<evidence type="ECO:0000256" key="1">
    <source>
        <dbReference type="SAM" id="MobiDB-lite"/>
    </source>
</evidence>
<feature type="signal peptide" evidence="2">
    <location>
        <begin position="1"/>
        <end position="23"/>
    </location>
</feature>
<feature type="region of interest" description="Disordered" evidence="1">
    <location>
        <begin position="145"/>
        <end position="191"/>
    </location>
</feature>